<name>A0ABM3V324_MUSDO</name>
<feature type="compositionally biased region" description="Polar residues" evidence="1">
    <location>
        <begin position="1054"/>
        <end position="1070"/>
    </location>
</feature>
<evidence type="ECO:0000313" key="3">
    <source>
        <dbReference type="RefSeq" id="XP_058980188.1"/>
    </source>
</evidence>
<feature type="region of interest" description="Disordered" evidence="1">
    <location>
        <begin position="1"/>
        <end position="26"/>
    </location>
</feature>
<sequence>MDFRKTHLEASSSSSSDNTSPHKKHLSLEARHTLALESARKIRCNIKSSIFIPKIPINSQKKYPWISKKSPPNVMQPLNSYSSIVGNSKINSERNFPQQQKSTRKDGFRRPRRQIQFKGGNKLKAIRRRFERIYGGNKLIKELNSREEELEIRRNNNTAKRELEKYSAIENTLKNMGLAISSADDHDEDSDVEIGILTEATEDIGKSNQADDFRDIIDLNSSTEELQETLNSKQSQTNEIIDLNDSLEDVIVLDQHVITVQHSSPDKSFAPQAVNEVYSFIKSLSEAGEFQELLTKSIAVYPASELDKAILSDMQSIENSIYDFAIALHKTYEDLDVLEYEQRKISEKYILPHRLNPMETLEIPKTLDQRHQCLEISKEDEVKDQHRFSTPDKTQEAHQTSKPMEEKQIEVSSNSNPEEHVGTSCDPSSDNPASILTVHRCSVINHTGKCQSDTCHTLNLSGEQRSGDFTSPQDVTESQNANDVNNRISSKHDSLGGSEDSTNQETVPESQSQSEANEERNSKISSKHELYSPRESVVHEIRDSPYLRHVLNLCQGGSAHEALLSSVLLSKENNDALLQDQGTENKLVTSHQLSWAPDLNPSHPNEISNIETGQEAKICEIPGQQGPQPSQGDMLRNSGVIALNTTTKPKCESSRSCQNLEKVLNPKKHMVSKFHNQMKETKTSDALLTSQMHPTPTHTPDFSTAFEKMPREAESPANSKSDFLKNPAHKLDDSLTMQGVPSEGASFSSTPAHPAQRLDNTTVTKEISKDLTSHPNSTPSSDSQMNYAPGFENSMPVKNMPKEARVEFNSKPHRKTRLDVDTISKEFPNFQDTQISTPQFQVSNLEPTDTHNQVYSSCKETATTKKVQNLPDNLMAPKQGYTPKTQSGFEATSTSTQALSNCMETTTTGNTQNLPDNLLAPKQGYNPKTQSGLEPMPTNTQAISNSMETTKTANTRNLPDNLMAPKQVNKAKKRASSLEALLSIQEAKKSAISNIPAKKMKSMSKKKKMQNVGDHQNTANPLRTTPTSRDKNPTSNTRIQHSSTPPRLKEPSMHNFSTNHPCNLPAITTNDPCQNREQRIANSNQKQLEYVPTNYPCYDRTFAHSETPGGRPQQQNYALHSPGASSIRNDLNSERLKGSNSSYSVPPSVGHPQQQQQNKQQSIPTAIGSAIQNDQSHNQPMTVSPTHHVIPVGLHQSQHRPPSKSQPQISHSAVPNLHSPHFQHPSRKTHSEHIPPTSHLPLSNQPGVYHQHLRRSPASNTSVGPPDFLHPLPREAFTSYPLASTPNQHIPHGNPTYPIQCGPYNPNHPTPTPHHITYNSSIPTFPAEQMHSELPFPPYPQHFEIPPPPDPQLCAQLPGHSFPPYPCGYDMKAPPPPNCNQIQQQIQLRDQLPAHVINCRPPSTSYNRNYSPAFELPPPPIFNHHLPPGPLPPPPFITSHSPLLTPPQSTEQPTSTFFPPPPAPAPAPIQYNMAYCGPNSMMAIPMTPPSENDIPIQNPISFPHNNTLLDAFPPPHQIHSPQSWPHHFHAPHMYQQ</sequence>
<organism evidence="2 3">
    <name type="scientific">Musca domestica</name>
    <name type="common">House fly</name>
    <dbReference type="NCBI Taxonomy" id="7370"/>
    <lineage>
        <taxon>Eukaryota</taxon>
        <taxon>Metazoa</taxon>
        <taxon>Ecdysozoa</taxon>
        <taxon>Arthropoda</taxon>
        <taxon>Hexapoda</taxon>
        <taxon>Insecta</taxon>
        <taxon>Pterygota</taxon>
        <taxon>Neoptera</taxon>
        <taxon>Endopterygota</taxon>
        <taxon>Diptera</taxon>
        <taxon>Brachycera</taxon>
        <taxon>Muscomorpha</taxon>
        <taxon>Muscoidea</taxon>
        <taxon>Muscidae</taxon>
        <taxon>Musca</taxon>
    </lineage>
</organism>
<accession>A0ABM3V324</accession>
<gene>
    <name evidence="3" type="primary">LOC109613411</name>
</gene>
<feature type="compositionally biased region" description="Basic and acidic residues" evidence="1">
    <location>
        <begin position="517"/>
        <end position="533"/>
    </location>
</feature>
<reference evidence="3" key="1">
    <citation type="submission" date="2025-08" db="UniProtKB">
        <authorList>
            <consortium name="RefSeq"/>
        </authorList>
    </citation>
    <scope>IDENTIFICATION</scope>
    <source>
        <strain evidence="3">Aabys</strain>
        <tissue evidence="3">Whole body</tissue>
    </source>
</reference>
<evidence type="ECO:0000313" key="2">
    <source>
        <dbReference type="Proteomes" id="UP001652621"/>
    </source>
</evidence>
<feature type="compositionally biased region" description="Polar residues" evidence="1">
    <location>
        <begin position="735"/>
        <end position="751"/>
    </location>
</feature>
<feature type="region of interest" description="Disordered" evidence="1">
    <location>
        <begin position="464"/>
        <end position="533"/>
    </location>
</feature>
<feature type="region of interest" description="Disordered" evidence="1">
    <location>
        <begin position="1195"/>
        <end position="1247"/>
    </location>
</feature>
<feature type="region of interest" description="Disordered" evidence="1">
    <location>
        <begin position="733"/>
        <end position="759"/>
    </location>
</feature>
<feature type="compositionally biased region" description="Polar residues" evidence="1">
    <location>
        <begin position="464"/>
        <end position="488"/>
    </location>
</feature>
<dbReference type="Proteomes" id="UP001652621">
    <property type="component" value="Unplaced"/>
</dbReference>
<feature type="region of interest" description="Disordered" evidence="1">
    <location>
        <begin position="1101"/>
        <end position="1163"/>
    </location>
</feature>
<feature type="region of interest" description="Disordered" evidence="1">
    <location>
        <begin position="380"/>
        <end position="431"/>
    </location>
</feature>
<keyword evidence="2" id="KW-1185">Reference proteome</keyword>
<feature type="compositionally biased region" description="Basic residues" evidence="1">
    <location>
        <begin position="998"/>
        <end position="1009"/>
    </location>
</feature>
<evidence type="ECO:0000256" key="1">
    <source>
        <dbReference type="SAM" id="MobiDB-lite"/>
    </source>
</evidence>
<feature type="compositionally biased region" description="Polar residues" evidence="1">
    <location>
        <begin position="499"/>
        <end position="515"/>
    </location>
</feature>
<feature type="compositionally biased region" description="Polar residues" evidence="1">
    <location>
        <begin position="1203"/>
        <end position="1213"/>
    </location>
</feature>
<feature type="region of interest" description="Disordered" evidence="1">
    <location>
        <begin position="993"/>
        <end position="1070"/>
    </location>
</feature>
<dbReference type="RefSeq" id="XP_058980188.1">
    <property type="nucleotide sequence ID" value="XM_059124205.1"/>
</dbReference>
<proteinExistence type="predicted"/>
<protein>
    <submittedName>
        <fullName evidence="3">Uncharacterized protein LOC109613411 isoform X1</fullName>
    </submittedName>
</protein>
<feature type="compositionally biased region" description="Polar residues" evidence="1">
    <location>
        <begin position="1013"/>
        <end position="1045"/>
    </location>
</feature>
<feature type="compositionally biased region" description="Polar residues" evidence="1">
    <location>
        <begin position="1112"/>
        <end position="1130"/>
    </location>
</feature>
<feature type="compositionally biased region" description="Basic and acidic residues" evidence="1">
    <location>
        <begin position="380"/>
        <end position="396"/>
    </location>
</feature>
<dbReference type="GeneID" id="109613411"/>
<feature type="region of interest" description="Disordered" evidence="1">
    <location>
        <begin position="90"/>
        <end position="113"/>
    </location>
</feature>
<feature type="compositionally biased region" description="Polar residues" evidence="1">
    <location>
        <begin position="90"/>
        <end position="101"/>
    </location>
</feature>